<evidence type="ECO:0000313" key="2">
    <source>
        <dbReference type="EMBL" id="TFY55312.1"/>
    </source>
</evidence>
<feature type="compositionally biased region" description="Acidic residues" evidence="1">
    <location>
        <begin position="274"/>
        <end position="306"/>
    </location>
</feature>
<evidence type="ECO:0000313" key="3">
    <source>
        <dbReference type="Proteomes" id="UP000298390"/>
    </source>
</evidence>
<name>A0A4Y9XZT6_9APHY</name>
<protein>
    <submittedName>
        <fullName evidence="2">Uncharacterized protein</fullName>
    </submittedName>
</protein>
<dbReference type="Proteomes" id="UP000298390">
    <property type="component" value="Unassembled WGS sequence"/>
</dbReference>
<proteinExistence type="predicted"/>
<dbReference type="AlphaFoldDB" id="A0A4Y9XZT6"/>
<reference evidence="2 3" key="1">
    <citation type="submission" date="2019-01" db="EMBL/GenBank/DDBJ databases">
        <title>Genome sequencing of the rare red list fungi Fomitopsis rosea.</title>
        <authorList>
            <person name="Buettner E."/>
            <person name="Kellner H."/>
        </authorList>
    </citation>
    <scope>NUCLEOTIDE SEQUENCE [LARGE SCALE GENOMIC DNA]</scope>
    <source>
        <strain evidence="2 3">DSM 105464</strain>
    </source>
</reference>
<sequence length="312" mass="34871">MLVAPYEDDNNPDANTHPYWYARVLGIFHVNIKHRGLLSKSKHVQRMDVLWIRWLGRDLTAPGGFETYRLHRLGFVDSDSPNAFGFLDPAQVLRACHLIPGFAYGKTTEYLPRSIARQPDEDNKDYVYYYVGMFVDRDMLMRYLGGAVGHKGLPSNRITAKYLLDKVKQFIGLCKVTQSPRYPKEAMNSALLDELWRSAEAAGNGVDADHDHAAAGEAMHEDQAEPGAGSDTGEAGSDEDDFDYNWEYSSDEHSNSGDDPEREAGSGELNSVDGDMEVDGNSDEDGQGDLGPEDDMNDEWVDEYEQEGYAPL</sequence>
<evidence type="ECO:0000256" key="1">
    <source>
        <dbReference type="SAM" id="MobiDB-lite"/>
    </source>
</evidence>
<dbReference type="STRING" id="34475.A0A4Y9XZT6"/>
<feature type="region of interest" description="Disordered" evidence="1">
    <location>
        <begin position="217"/>
        <end position="312"/>
    </location>
</feature>
<organism evidence="2 3">
    <name type="scientific">Rhodofomes roseus</name>
    <dbReference type="NCBI Taxonomy" id="34475"/>
    <lineage>
        <taxon>Eukaryota</taxon>
        <taxon>Fungi</taxon>
        <taxon>Dikarya</taxon>
        <taxon>Basidiomycota</taxon>
        <taxon>Agaricomycotina</taxon>
        <taxon>Agaricomycetes</taxon>
        <taxon>Polyporales</taxon>
        <taxon>Rhodofomes</taxon>
    </lineage>
</organism>
<comment type="caution">
    <text evidence="2">The sequence shown here is derived from an EMBL/GenBank/DDBJ whole genome shotgun (WGS) entry which is preliminary data.</text>
</comment>
<accession>A0A4Y9XZT6</accession>
<gene>
    <name evidence="2" type="ORF">EVJ58_g8328</name>
</gene>
<dbReference type="EMBL" id="SEKV01000603">
    <property type="protein sequence ID" value="TFY55312.1"/>
    <property type="molecule type" value="Genomic_DNA"/>
</dbReference>